<sequence>MSISTLANWVCRAFQLLFGIVILGLSVTLIRGHHWGALPATLGYAAFLGGVTIIAALIGIAAVWITFLEGIVGMAIDVFAALLNIAGGIALAIKMRGVTCNIKDNDFDDIENGFKAVYNELFNGGCMKFQKVTSCWVMSQPWSASKMENTIEGHCRESSADMVFMFLVAALFLVTAGLAFLRKRKGY</sequence>
<keyword evidence="2 5" id="KW-0812">Transmembrane</keyword>
<dbReference type="RefSeq" id="XP_001791658.1">
    <property type="nucleotide sequence ID" value="XM_001791606.1"/>
</dbReference>
<evidence type="ECO:0000256" key="3">
    <source>
        <dbReference type="ARBA" id="ARBA00022989"/>
    </source>
</evidence>
<evidence type="ECO:0000256" key="2">
    <source>
        <dbReference type="ARBA" id="ARBA00022692"/>
    </source>
</evidence>
<keyword evidence="8" id="KW-1185">Reference proteome</keyword>
<dbReference type="VEuPathDB" id="FungiDB:JI435_009970"/>
<feature type="transmembrane region" description="Helical" evidence="5">
    <location>
        <begin position="71"/>
        <end position="93"/>
    </location>
</feature>
<evidence type="ECO:0000259" key="6">
    <source>
        <dbReference type="Pfam" id="PF01284"/>
    </source>
</evidence>
<protein>
    <recommendedName>
        <fullName evidence="6">MARVEL domain-containing protein</fullName>
    </recommendedName>
</protein>
<dbReference type="KEGG" id="pno:SNOG_00997"/>
<dbReference type="AlphaFoldDB" id="A0A7U2ER52"/>
<dbReference type="GO" id="GO:0016020">
    <property type="term" value="C:membrane"/>
    <property type="evidence" value="ECO:0007669"/>
    <property type="project" value="UniProtKB-SubCell"/>
</dbReference>
<feature type="transmembrane region" description="Helical" evidence="5">
    <location>
        <begin position="42"/>
        <end position="65"/>
    </location>
</feature>
<dbReference type="OMA" id="AATWFDF"/>
<dbReference type="OrthoDB" id="2017497at2759"/>
<accession>A0A7U2ER52</accession>
<dbReference type="EMBL" id="CP069023">
    <property type="protein sequence ID" value="QRC91494.1"/>
    <property type="molecule type" value="Genomic_DNA"/>
</dbReference>
<dbReference type="PANTHER" id="PTHR28165">
    <property type="entry name" value="NON-CLASSICAL EXPORT PROTEIN 2-RELATED"/>
    <property type="match status" value="1"/>
</dbReference>
<evidence type="ECO:0000256" key="5">
    <source>
        <dbReference type="SAM" id="Phobius"/>
    </source>
</evidence>
<dbReference type="Pfam" id="PF01284">
    <property type="entry name" value="MARVEL"/>
    <property type="match status" value="1"/>
</dbReference>
<keyword evidence="3 5" id="KW-1133">Transmembrane helix</keyword>
<feature type="domain" description="MARVEL" evidence="6">
    <location>
        <begin position="8"/>
        <end position="177"/>
    </location>
</feature>
<organism evidence="7 8">
    <name type="scientific">Phaeosphaeria nodorum (strain SN15 / ATCC MYA-4574 / FGSC 10173)</name>
    <name type="common">Glume blotch fungus</name>
    <name type="synonym">Parastagonospora nodorum</name>
    <dbReference type="NCBI Taxonomy" id="321614"/>
    <lineage>
        <taxon>Eukaryota</taxon>
        <taxon>Fungi</taxon>
        <taxon>Dikarya</taxon>
        <taxon>Ascomycota</taxon>
        <taxon>Pezizomycotina</taxon>
        <taxon>Dothideomycetes</taxon>
        <taxon>Pleosporomycetidae</taxon>
        <taxon>Pleosporales</taxon>
        <taxon>Pleosporineae</taxon>
        <taxon>Phaeosphaeriaceae</taxon>
        <taxon>Parastagonospora</taxon>
    </lineage>
</organism>
<evidence type="ECO:0000256" key="1">
    <source>
        <dbReference type="ARBA" id="ARBA00004141"/>
    </source>
</evidence>
<feature type="transmembrane region" description="Helical" evidence="5">
    <location>
        <begin position="162"/>
        <end position="181"/>
    </location>
</feature>
<evidence type="ECO:0000256" key="4">
    <source>
        <dbReference type="ARBA" id="ARBA00023136"/>
    </source>
</evidence>
<gene>
    <name evidence="7" type="ORF">JI435_009970</name>
</gene>
<dbReference type="InterPro" id="IPR052649">
    <property type="entry name" value="NCE102-like"/>
</dbReference>
<dbReference type="Proteomes" id="UP000663193">
    <property type="component" value="Chromosome 1"/>
</dbReference>
<dbReference type="PANTHER" id="PTHR28165:SF2">
    <property type="entry name" value="MARVEL DOMAIN-CONTAINING PROTEIN"/>
    <property type="match status" value="1"/>
</dbReference>
<evidence type="ECO:0000313" key="8">
    <source>
        <dbReference type="Proteomes" id="UP000663193"/>
    </source>
</evidence>
<name>A0A7U2ER52_PHANO</name>
<evidence type="ECO:0000313" key="7">
    <source>
        <dbReference type="EMBL" id="QRC91494.1"/>
    </source>
</evidence>
<proteinExistence type="predicted"/>
<dbReference type="InterPro" id="IPR008253">
    <property type="entry name" value="Marvel"/>
</dbReference>
<reference evidence="8" key="1">
    <citation type="journal article" date="2021" name="BMC Genomics">
        <title>Chromosome-level genome assembly and manually-curated proteome of model necrotroph Parastagonospora nodorum Sn15 reveals a genome-wide trove of candidate effector homologs, and redundancy of virulence-related functions within an accessory chromosome.</title>
        <authorList>
            <person name="Bertazzoni S."/>
            <person name="Jones D.A.B."/>
            <person name="Phan H.T."/>
            <person name="Tan K.-C."/>
            <person name="Hane J.K."/>
        </authorList>
    </citation>
    <scope>NUCLEOTIDE SEQUENCE [LARGE SCALE GENOMIC DNA]</scope>
    <source>
        <strain evidence="8">SN15 / ATCC MYA-4574 / FGSC 10173)</strain>
    </source>
</reference>
<keyword evidence="4 5" id="KW-0472">Membrane</keyword>
<feature type="transmembrane region" description="Helical" evidence="5">
    <location>
        <begin position="6"/>
        <end position="30"/>
    </location>
</feature>
<comment type="subcellular location">
    <subcellularLocation>
        <location evidence="1">Membrane</location>
        <topology evidence="1">Multi-pass membrane protein</topology>
    </subcellularLocation>
</comment>